<name>A0A364XY73_9BACT</name>
<organism evidence="2 3">
    <name type="scientific">Pseudochryseolinea flava</name>
    <dbReference type="NCBI Taxonomy" id="2059302"/>
    <lineage>
        <taxon>Bacteria</taxon>
        <taxon>Pseudomonadati</taxon>
        <taxon>Bacteroidota</taxon>
        <taxon>Cytophagia</taxon>
        <taxon>Cytophagales</taxon>
        <taxon>Fulvivirgaceae</taxon>
        <taxon>Pseudochryseolinea</taxon>
    </lineage>
</organism>
<proteinExistence type="predicted"/>
<dbReference type="AlphaFoldDB" id="A0A364XY73"/>
<dbReference type="Proteomes" id="UP000251889">
    <property type="component" value="Unassembled WGS sequence"/>
</dbReference>
<dbReference type="InterPro" id="IPR034660">
    <property type="entry name" value="DinB/YfiT-like"/>
</dbReference>
<sequence>MTLEHILINLKRELIRTFAVVDEWFDKEHSLHCYRPQNGGWSVSEVLEHISLTTQDLLVLVEKGKQKALAKSSDEQALKSAVENYSLMKDGFQEIAKPGTFQWHRPNHHAPSGKELLTDVRAKWRDQLLHCLLTLDQLPNGEGALHQTTMTVNNLGKLDVYQYLYFLALHAQRHIIQLKKIEDEFSNADVNVNA</sequence>
<feature type="domain" description="DinB-like" evidence="1">
    <location>
        <begin position="32"/>
        <end position="177"/>
    </location>
</feature>
<evidence type="ECO:0000313" key="3">
    <source>
        <dbReference type="Proteomes" id="UP000251889"/>
    </source>
</evidence>
<comment type="caution">
    <text evidence="2">The sequence shown here is derived from an EMBL/GenBank/DDBJ whole genome shotgun (WGS) entry which is preliminary data.</text>
</comment>
<dbReference type="RefSeq" id="WP_112748775.1">
    <property type="nucleotide sequence ID" value="NZ_QMFY01000012.1"/>
</dbReference>
<dbReference type="Gene3D" id="1.20.120.450">
    <property type="entry name" value="dinb family like domain"/>
    <property type="match status" value="1"/>
</dbReference>
<reference evidence="2 3" key="1">
    <citation type="submission" date="2018-06" db="EMBL/GenBank/DDBJ databases">
        <title>Chryseolinea flavus sp. nov., a member of the phylum Bacteroidetes isolated from soil.</title>
        <authorList>
            <person name="Li Y."/>
            <person name="Wang J."/>
        </authorList>
    </citation>
    <scope>NUCLEOTIDE SEQUENCE [LARGE SCALE GENOMIC DNA]</scope>
    <source>
        <strain evidence="2 3">SDU1-6</strain>
    </source>
</reference>
<dbReference type="OrthoDB" id="679284at2"/>
<evidence type="ECO:0000313" key="2">
    <source>
        <dbReference type="EMBL" id="RAV99261.1"/>
    </source>
</evidence>
<dbReference type="Pfam" id="PF12867">
    <property type="entry name" value="DinB_2"/>
    <property type="match status" value="1"/>
</dbReference>
<evidence type="ECO:0000259" key="1">
    <source>
        <dbReference type="Pfam" id="PF12867"/>
    </source>
</evidence>
<gene>
    <name evidence="2" type="ORF">DQQ10_20420</name>
</gene>
<keyword evidence="3" id="KW-1185">Reference proteome</keyword>
<dbReference type="InterPro" id="IPR024775">
    <property type="entry name" value="DinB-like"/>
</dbReference>
<dbReference type="EMBL" id="QMFY01000012">
    <property type="protein sequence ID" value="RAV99261.1"/>
    <property type="molecule type" value="Genomic_DNA"/>
</dbReference>
<protein>
    <submittedName>
        <fullName evidence="2">DinB family protein</fullName>
    </submittedName>
</protein>
<dbReference type="SUPFAM" id="SSF109854">
    <property type="entry name" value="DinB/YfiT-like putative metalloenzymes"/>
    <property type="match status" value="1"/>
</dbReference>
<accession>A0A364XY73</accession>